<feature type="compositionally biased region" description="Low complexity" evidence="1">
    <location>
        <begin position="1"/>
        <end position="13"/>
    </location>
</feature>
<evidence type="ECO:0000313" key="3">
    <source>
        <dbReference type="Proteomes" id="UP000235392"/>
    </source>
</evidence>
<proteinExistence type="predicted"/>
<feature type="compositionally biased region" description="Basic and acidic residues" evidence="1">
    <location>
        <begin position="95"/>
        <end position="105"/>
    </location>
</feature>
<dbReference type="EMBL" id="PGCI01000001">
    <property type="protein sequence ID" value="PLW52366.1"/>
    <property type="molecule type" value="Genomic_DNA"/>
</dbReference>
<dbReference type="AlphaFoldDB" id="A0A2N5VQW1"/>
<evidence type="ECO:0000256" key="1">
    <source>
        <dbReference type="SAM" id="MobiDB-lite"/>
    </source>
</evidence>
<name>A0A2N5VQW1_9BASI</name>
<accession>A0A2N5VQW1</accession>
<comment type="caution">
    <text evidence="2">The sequence shown here is derived from an EMBL/GenBank/DDBJ whole genome shotgun (WGS) entry which is preliminary data.</text>
</comment>
<organism evidence="2 3">
    <name type="scientific">Puccinia coronata f. sp. avenae</name>
    <dbReference type="NCBI Taxonomy" id="200324"/>
    <lineage>
        <taxon>Eukaryota</taxon>
        <taxon>Fungi</taxon>
        <taxon>Dikarya</taxon>
        <taxon>Basidiomycota</taxon>
        <taxon>Pucciniomycotina</taxon>
        <taxon>Pucciniomycetes</taxon>
        <taxon>Pucciniales</taxon>
        <taxon>Pucciniaceae</taxon>
        <taxon>Puccinia</taxon>
    </lineage>
</organism>
<sequence>MSDQPTTDQSSTSNIKGKKPGVIPMTPPPATPYSINLTGHPALKLSNTIEKLKAPGPDSNYLNWSWILDMHFNTTVRAVLEQPCSTGGRTGTVRPKQEPTGRTDLSDRSRLVLCDRSQELIGQACPTRRQVLRSDSACPTTGRTRLFEHRSNCRVRPVNAGSATYAQDNGAVCSVIAQTTDPANI</sequence>
<protein>
    <submittedName>
        <fullName evidence="2">Uncharacterized protein</fullName>
    </submittedName>
</protein>
<reference evidence="2 3" key="1">
    <citation type="submission" date="2017-11" db="EMBL/GenBank/DDBJ databases">
        <title>De novo assembly and phasing of dikaryotic genomes from two isolates of Puccinia coronata f. sp. avenae, the causal agent of oat crown rust.</title>
        <authorList>
            <person name="Miller M.E."/>
            <person name="Zhang Y."/>
            <person name="Omidvar V."/>
            <person name="Sperschneider J."/>
            <person name="Schwessinger B."/>
            <person name="Raley C."/>
            <person name="Palmer J.M."/>
            <person name="Garnica D."/>
            <person name="Upadhyaya N."/>
            <person name="Rathjen J."/>
            <person name="Taylor J.M."/>
            <person name="Park R.F."/>
            <person name="Dodds P.N."/>
            <person name="Hirsch C.D."/>
            <person name="Kianian S.F."/>
            <person name="Figueroa M."/>
        </authorList>
    </citation>
    <scope>NUCLEOTIDE SEQUENCE [LARGE SCALE GENOMIC DNA]</scope>
    <source>
        <strain evidence="2">12SD80</strain>
    </source>
</reference>
<feature type="region of interest" description="Disordered" evidence="1">
    <location>
        <begin position="84"/>
        <end position="105"/>
    </location>
</feature>
<dbReference type="Proteomes" id="UP000235392">
    <property type="component" value="Unassembled WGS sequence"/>
</dbReference>
<evidence type="ECO:0000313" key="2">
    <source>
        <dbReference type="EMBL" id="PLW52366.1"/>
    </source>
</evidence>
<gene>
    <name evidence="2" type="ORF">PCASD_00251</name>
</gene>
<feature type="region of interest" description="Disordered" evidence="1">
    <location>
        <begin position="1"/>
        <end position="31"/>
    </location>
</feature>